<keyword evidence="2" id="KW-0282">Flagellum</keyword>
<sequence>MEVKNCKTCGKLFNYVSGPRLCPACIKQLEDKFHEVRDYIRKKPKSELAVIAEECDVSVNQIKQWVREERLSFDKDSPVALECENCGAKILTGRYCKNCKDEMKNGLNAAIAKPDAPKKDRKKMTSTRDAMRFLNR</sequence>
<protein>
    <submittedName>
        <fullName evidence="2">Flagellar operon protein TIGR03826</fullName>
    </submittedName>
</protein>
<dbReference type="RefSeq" id="WP_092872460.1">
    <property type="nucleotide sequence ID" value="NZ_FOJY01000010.1"/>
</dbReference>
<keyword evidence="2" id="KW-0966">Cell projection</keyword>
<feature type="region of interest" description="Disordered" evidence="1">
    <location>
        <begin position="115"/>
        <end position="136"/>
    </location>
</feature>
<accession>A0A1I0YI50</accession>
<name>A0A1I0YI50_9FIRM</name>
<evidence type="ECO:0000313" key="2">
    <source>
        <dbReference type="EMBL" id="SFB13049.1"/>
    </source>
</evidence>
<evidence type="ECO:0000256" key="1">
    <source>
        <dbReference type="SAM" id="MobiDB-lite"/>
    </source>
</evidence>
<dbReference type="AlphaFoldDB" id="A0A1I0YI50"/>
<gene>
    <name evidence="2" type="ORF">SAMN05216249_11039</name>
</gene>
<dbReference type="Proteomes" id="UP000198838">
    <property type="component" value="Unassembled WGS sequence"/>
</dbReference>
<dbReference type="OrthoDB" id="1739831at2"/>
<organism evidence="2 3">
    <name type="scientific">Acetitomaculum ruminis DSM 5522</name>
    <dbReference type="NCBI Taxonomy" id="1120918"/>
    <lineage>
        <taxon>Bacteria</taxon>
        <taxon>Bacillati</taxon>
        <taxon>Bacillota</taxon>
        <taxon>Clostridia</taxon>
        <taxon>Lachnospirales</taxon>
        <taxon>Lachnospiraceae</taxon>
        <taxon>Acetitomaculum</taxon>
    </lineage>
</organism>
<proteinExistence type="predicted"/>
<dbReference type="STRING" id="1120918.SAMN05216249_11039"/>
<reference evidence="2 3" key="1">
    <citation type="submission" date="2016-10" db="EMBL/GenBank/DDBJ databases">
        <authorList>
            <person name="de Groot N.N."/>
        </authorList>
    </citation>
    <scope>NUCLEOTIDE SEQUENCE [LARGE SCALE GENOMIC DNA]</scope>
    <source>
        <strain evidence="2 3">DSM 5522</strain>
    </source>
</reference>
<evidence type="ECO:0000313" key="3">
    <source>
        <dbReference type="Proteomes" id="UP000198838"/>
    </source>
</evidence>
<dbReference type="EMBL" id="FOJY01000010">
    <property type="protein sequence ID" value="SFB13049.1"/>
    <property type="molecule type" value="Genomic_DNA"/>
</dbReference>
<keyword evidence="3" id="KW-1185">Reference proteome</keyword>
<keyword evidence="2" id="KW-0969">Cilium</keyword>